<feature type="transmembrane region" description="Helical" evidence="6">
    <location>
        <begin position="185"/>
        <end position="212"/>
    </location>
</feature>
<keyword evidence="2" id="KW-1003">Cell membrane</keyword>
<dbReference type="CDD" id="cd06581">
    <property type="entry name" value="TM_PBP1_LivM_like"/>
    <property type="match status" value="1"/>
</dbReference>
<dbReference type="Proteomes" id="UP000441523">
    <property type="component" value="Unassembled WGS sequence"/>
</dbReference>
<organism evidence="7 8">
    <name type="scientific">Methylobacterium planeticum</name>
    <dbReference type="NCBI Taxonomy" id="2615211"/>
    <lineage>
        <taxon>Bacteria</taxon>
        <taxon>Pseudomonadati</taxon>
        <taxon>Pseudomonadota</taxon>
        <taxon>Alphaproteobacteria</taxon>
        <taxon>Hyphomicrobiales</taxon>
        <taxon>Methylobacteriaceae</taxon>
        <taxon>Methylobacterium</taxon>
    </lineage>
</organism>
<evidence type="ECO:0000313" key="8">
    <source>
        <dbReference type="Proteomes" id="UP000441523"/>
    </source>
</evidence>
<dbReference type="Pfam" id="PF02653">
    <property type="entry name" value="BPD_transp_2"/>
    <property type="match status" value="1"/>
</dbReference>
<feature type="transmembrane region" description="Helical" evidence="6">
    <location>
        <begin position="307"/>
        <end position="326"/>
    </location>
</feature>
<sequence length="340" mass="35704">MQALDQTVIKAPVAEPGVPLRSPIATDILSRWRAPLSILALLVLPFLLPSQALAVNVLIYGLYAVGYNLLYGYTGLLSFGHAAFFGTGAYVTGIAIGAYGLHPLAAMALAVVAASGLALAVGTVSIRSRGIYFAMVTLALAQLVYYVALQASSWTGGENGLRGFTVSRVDLGIVSLDILNPLTKYLFVLAFVGAALALISRILASPFGAVIEAIRENEVRARACGFDVERSKLLAFVLSGLFCGLAGALSAIHLSIVPLDSLAYHTSGTAVVMTLVGGAGTFFGPFVGALVVLVLEDVLSLWTPHWQLALGSVFILFVLFLRRGLWGTALARLAALRGRA</sequence>
<evidence type="ECO:0000313" key="7">
    <source>
        <dbReference type="EMBL" id="KAB1073485.1"/>
    </source>
</evidence>
<dbReference type="PANTHER" id="PTHR30482">
    <property type="entry name" value="HIGH-AFFINITY BRANCHED-CHAIN AMINO ACID TRANSPORT SYSTEM PERMEASE"/>
    <property type="match status" value="1"/>
</dbReference>
<feature type="transmembrane region" description="Helical" evidence="6">
    <location>
        <begin position="38"/>
        <end position="63"/>
    </location>
</feature>
<evidence type="ECO:0000256" key="1">
    <source>
        <dbReference type="ARBA" id="ARBA00004651"/>
    </source>
</evidence>
<feature type="transmembrane region" description="Helical" evidence="6">
    <location>
        <begin position="268"/>
        <end position="295"/>
    </location>
</feature>
<protein>
    <submittedName>
        <fullName evidence="7">Branched-chain amino acid ABC transporter permease</fullName>
    </submittedName>
</protein>
<dbReference type="AlphaFoldDB" id="A0A6N6MSM3"/>
<evidence type="ECO:0000256" key="3">
    <source>
        <dbReference type="ARBA" id="ARBA00022692"/>
    </source>
</evidence>
<proteinExistence type="predicted"/>
<dbReference type="EMBL" id="VZZJ01000008">
    <property type="protein sequence ID" value="KAB1073485.1"/>
    <property type="molecule type" value="Genomic_DNA"/>
</dbReference>
<accession>A0A6N6MSM3</accession>
<reference evidence="7 8" key="1">
    <citation type="submission" date="2019-09" db="EMBL/GenBank/DDBJ databases">
        <title>YIM 132548 draft genome.</title>
        <authorList>
            <person name="Jiang L."/>
        </authorList>
    </citation>
    <scope>NUCLEOTIDE SEQUENCE [LARGE SCALE GENOMIC DNA]</scope>
    <source>
        <strain evidence="7 8">YIM 132548</strain>
    </source>
</reference>
<evidence type="ECO:0000256" key="4">
    <source>
        <dbReference type="ARBA" id="ARBA00022989"/>
    </source>
</evidence>
<feature type="transmembrane region" description="Helical" evidence="6">
    <location>
        <begin position="131"/>
        <end position="149"/>
    </location>
</feature>
<dbReference type="GO" id="GO:0005886">
    <property type="term" value="C:plasma membrane"/>
    <property type="evidence" value="ECO:0007669"/>
    <property type="project" value="UniProtKB-SubCell"/>
</dbReference>
<evidence type="ECO:0000256" key="2">
    <source>
        <dbReference type="ARBA" id="ARBA00022475"/>
    </source>
</evidence>
<gene>
    <name evidence="7" type="ORF">F6X51_12165</name>
</gene>
<feature type="transmembrane region" description="Helical" evidence="6">
    <location>
        <begin position="104"/>
        <end position="124"/>
    </location>
</feature>
<keyword evidence="8" id="KW-1185">Reference proteome</keyword>
<dbReference type="RefSeq" id="WP_150963924.1">
    <property type="nucleotide sequence ID" value="NZ_VZZJ01000008.1"/>
</dbReference>
<keyword evidence="3 6" id="KW-0812">Transmembrane</keyword>
<feature type="transmembrane region" description="Helical" evidence="6">
    <location>
        <begin position="233"/>
        <end position="256"/>
    </location>
</feature>
<keyword evidence="4 6" id="KW-1133">Transmembrane helix</keyword>
<keyword evidence="5 6" id="KW-0472">Membrane</keyword>
<comment type="subcellular location">
    <subcellularLocation>
        <location evidence="1">Cell membrane</location>
        <topology evidence="1">Multi-pass membrane protein</topology>
    </subcellularLocation>
</comment>
<evidence type="ECO:0000256" key="6">
    <source>
        <dbReference type="SAM" id="Phobius"/>
    </source>
</evidence>
<dbReference type="GO" id="GO:0015658">
    <property type="term" value="F:branched-chain amino acid transmembrane transporter activity"/>
    <property type="evidence" value="ECO:0007669"/>
    <property type="project" value="InterPro"/>
</dbReference>
<dbReference type="PANTHER" id="PTHR30482:SF17">
    <property type="entry name" value="ABC TRANSPORTER ATP-BINDING PROTEIN"/>
    <property type="match status" value="1"/>
</dbReference>
<name>A0A6N6MSM3_9HYPH</name>
<feature type="transmembrane region" description="Helical" evidence="6">
    <location>
        <begin position="70"/>
        <end position="98"/>
    </location>
</feature>
<dbReference type="InterPro" id="IPR001851">
    <property type="entry name" value="ABC_transp_permease"/>
</dbReference>
<dbReference type="InterPro" id="IPR043428">
    <property type="entry name" value="LivM-like"/>
</dbReference>
<comment type="caution">
    <text evidence="7">The sequence shown here is derived from an EMBL/GenBank/DDBJ whole genome shotgun (WGS) entry which is preliminary data.</text>
</comment>
<evidence type="ECO:0000256" key="5">
    <source>
        <dbReference type="ARBA" id="ARBA00023136"/>
    </source>
</evidence>